<feature type="compositionally biased region" description="Low complexity" evidence="1">
    <location>
        <begin position="212"/>
        <end position="233"/>
    </location>
</feature>
<dbReference type="Proteomes" id="UP000626109">
    <property type="component" value="Unassembled WGS sequence"/>
</dbReference>
<dbReference type="AlphaFoldDB" id="A0A813IL35"/>
<dbReference type="EMBL" id="CAJNNV010014539">
    <property type="protein sequence ID" value="CAE8602687.1"/>
    <property type="molecule type" value="Genomic_DNA"/>
</dbReference>
<feature type="region of interest" description="Disordered" evidence="1">
    <location>
        <begin position="185"/>
        <end position="233"/>
    </location>
</feature>
<keyword evidence="5" id="KW-1185">Reference proteome</keyword>
<dbReference type="Proteomes" id="UP000654075">
    <property type="component" value="Unassembled WGS sequence"/>
</dbReference>
<dbReference type="EMBL" id="CAJNNW010010335">
    <property type="protein sequence ID" value="CAE8651954.1"/>
    <property type="molecule type" value="Genomic_DNA"/>
</dbReference>
<feature type="compositionally biased region" description="Basic residues" evidence="1">
    <location>
        <begin position="191"/>
        <end position="203"/>
    </location>
</feature>
<feature type="region of interest" description="Disordered" evidence="1">
    <location>
        <begin position="62"/>
        <end position="83"/>
    </location>
</feature>
<evidence type="ECO:0000313" key="4">
    <source>
        <dbReference type="Proteomes" id="UP000626109"/>
    </source>
</evidence>
<feature type="compositionally biased region" description="Polar residues" evidence="1">
    <location>
        <begin position="62"/>
        <end position="74"/>
    </location>
</feature>
<organism evidence="3 4">
    <name type="scientific">Polarella glacialis</name>
    <name type="common">Dinoflagellate</name>
    <dbReference type="NCBI Taxonomy" id="89957"/>
    <lineage>
        <taxon>Eukaryota</taxon>
        <taxon>Sar</taxon>
        <taxon>Alveolata</taxon>
        <taxon>Dinophyceae</taxon>
        <taxon>Suessiales</taxon>
        <taxon>Suessiaceae</taxon>
        <taxon>Polarella</taxon>
    </lineage>
</organism>
<name>A0A813IL35_POLGL</name>
<comment type="caution">
    <text evidence="3">The sequence shown here is derived from an EMBL/GenBank/DDBJ whole genome shotgun (WGS) entry which is preliminary data.</text>
</comment>
<gene>
    <name evidence="2" type="ORF">PGLA1383_LOCUS20926</name>
    <name evidence="3" type="ORF">PGLA2088_LOCUS9362</name>
</gene>
<evidence type="ECO:0000313" key="2">
    <source>
        <dbReference type="EMBL" id="CAE8602687.1"/>
    </source>
</evidence>
<sequence>MAPKMHPAAASSDFDSLDSDAVSEQGSSRSLSLGQRVASVEKMLLAERPVHLVWGGIDEVESSSSANAGEQNDVTESDHLHPSSGARRMAEFITHMTHEKSADPADSSVDTADPWQQLQKALNFTTDEVASLQDKEGLNDRGLHISLGSKRHDENKCKPCLFVSTPPGCDNGISCEFCHIPQHQGKEKSRPCKTKRDRYKKLLKRMDAAQNPEESNSKPSQSSTSPLPHKVSL</sequence>
<protein>
    <recommendedName>
        <fullName evidence="6">C3H1-type domain-containing protein</fullName>
    </recommendedName>
</protein>
<accession>A0A813IL35</accession>
<feature type="region of interest" description="Disordered" evidence="1">
    <location>
        <begin position="1"/>
        <end position="35"/>
    </location>
</feature>
<evidence type="ECO:0000256" key="1">
    <source>
        <dbReference type="SAM" id="MobiDB-lite"/>
    </source>
</evidence>
<evidence type="ECO:0000313" key="3">
    <source>
        <dbReference type="EMBL" id="CAE8651954.1"/>
    </source>
</evidence>
<feature type="compositionally biased region" description="Polar residues" evidence="1">
    <location>
        <begin position="22"/>
        <end position="33"/>
    </location>
</feature>
<proteinExistence type="predicted"/>
<reference evidence="3" key="1">
    <citation type="submission" date="2021-02" db="EMBL/GenBank/DDBJ databases">
        <authorList>
            <person name="Dougan E. K."/>
            <person name="Rhodes N."/>
            <person name="Thang M."/>
            <person name="Chan C."/>
        </authorList>
    </citation>
    <scope>NUCLEOTIDE SEQUENCE</scope>
</reference>
<evidence type="ECO:0000313" key="5">
    <source>
        <dbReference type="Proteomes" id="UP000654075"/>
    </source>
</evidence>
<evidence type="ECO:0008006" key="6">
    <source>
        <dbReference type="Google" id="ProtNLM"/>
    </source>
</evidence>